<evidence type="ECO:0000313" key="4">
    <source>
        <dbReference type="Proteomes" id="UP001500449"/>
    </source>
</evidence>
<evidence type="ECO:0000259" key="2">
    <source>
        <dbReference type="PROSITE" id="PS51746"/>
    </source>
</evidence>
<gene>
    <name evidence="3" type="ORF">GCM10009836_44770</name>
</gene>
<feature type="domain" description="PPM-type phosphatase" evidence="2">
    <location>
        <begin position="52"/>
        <end position="287"/>
    </location>
</feature>
<evidence type="ECO:0000256" key="1">
    <source>
        <dbReference type="SAM" id="MobiDB-lite"/>
    </source>
</evidence>
<sequence>MGPEAAAGERSGRGPVRAPDAARPLSPVRFAVSALTIPGGEIHTGHMALGLRSAIGSDVGRRRTANEDSGATAGRLLVVADGMGGHAHGELASALTVATMLELGGRLPRELPDEDLLRELAGAVDEVSDRLAQHARQEPDTQGMGTTVVVLVLDGDRFGLAHVGDSRIYRCRAGELVQLTKDHTMVQQLVDEGQITPEEALVHPRRSVLMRALSTDHPVEPDLFVVQPQAGDRYLLCSDGVTAVLPDAALLDLLAAPTEPEAVVDTLITYANDGGGPDNITCIVADIVDTDEPADDEPEVRIVGAAAEVA</sequence>
<dbReference type="PANTHER" id="PTHR47992">
    <property type="entry name" value="PROTEIN PHOSPHATASE"/>
    <property type="match status" value="1"/>
</dbReference>
<evidence type="ECO:0000313" key="3">
    <source>
        <dbReference type="EMBL" id="GAA1859594.1"/>
    </source>
</evidence>
<accession>A0ABN2NDY0</accession>
<feature type="region of interest" description="Disordered" evidence="1">
    <location>
        <begin position="1"/>
        <end position="21"/>
    </location>
</feature>
<dbReference type="SMART" id="SM00332">
    <property type="entry name" value="PP2Cc"/>
    <property type="match status" value="1"/>
</dbReference>
<dbReference type="PROSITE" id="PS51746">
    <property type="entry name" value="PPM_2"/>
    <property type="match status" value="1"/>
</dbReference>
<dbReference type="CDD" id="cd00143">
    <property type="entry name" value="PP2Cc"/>
    <property type="match status" value="1"/>
</dbReference>
<comment type="caution">
    <text evidence="3">The sequence shown here is derived from an EMBL/GenBank/DDBJ whole genome shotgun (WGS) entry which is preliminary data.</text>
</comment>
<dbReference type="SMART" id="SM00331">
    <property type="entry name" value="PP2C_SIG"/>
    <property type="match status" value="1"/>
</dbReference>
<dbReference type="InterPro" id="IPR036457">
    <property type="entry name" value="PPM-type-like_dom_sf"/>
</dbReference>
<reference evidence="3 4" key="1">
    <citation type="journal article" date="2019" name="Int. J. Syst. Evol. Microbiol.">
        <title>The Global Catalogue of Microorganisms (GCM) 10K type strain sequencing project: providing services to taxonomists for standard genome sequencing and annotation.</title>
        <authorList>
            <consortium name="The Broad Institute Genomics Platform"/>
            <consortium name="The Broad Institute Genome Sequencing Center for Infectious Disease"/>
            <person name="Wu L."/>
            <person name="Ma J."/>
        </authorList>
    </citation>
    <scope>NUCLEOTIDE SEQUENCE [LARGE SCALE GENOMIC DNA]</scope>
    <source>
        <strain evidence="3 4">JCM 16009</strain>
    </source>
</reference>
<protein>
    <recommendedName>
        <fullName evidence="2">PPM-type phosphatase domain-containing protein</fullName>
    </recommendedName>
</protein>
<keyword evidence="4" id="KW-1185">Reference proteome</keyword>
<dbReference type="Gene3D" id="3.60.40.10">
    <property type="entry name" value="PPM-type phosphatase domain"/>
    <property type="match status" value="1"/>
</dbReference>
<dbReference type="EMBL" id="BAAAQK010000017">
    <property type="protein sequence ID" value="GAA1859594.1"/>
    <property type="molecule type" value="Genomic_DNA"/>
</dbReference>
<dbReference type="SUPFAM" id="SSF81606">
    <property type="entry name" value="PP2C-like"/>
    <property type="match status" value="1"/>
</dbReference>
<proteinExistence type="predicted"/>
<dbReference type="InterPro" id="IPR001932">
    <property type="entry name" value="PPM-type_phosphatase-like_dom"/>
</dbReference>
<dbReference type="InterPro" id="IPR015655">
    <property type="entry name" value="PP2C"/>
</dbReference>
<organism evidence="3 4">
    <name type="scientific">Pseudonocardia ailaonensis</name>
    <dbReference type="NCBI Taxonomy" id="367279"/>
    <lineage>
        <taxon>Bacteria</taxon>
        <taxon>Bacillati</taxon>
        <taxon>Actinomycetota</taxon>
        <taxon>Actinomycetes</taxon>
        <taxon>Pseudonocardiales</taxon>
        <taxon>Pseudonocardiaceae</taxon>
        <taxon>Pseudonocardia</taxon>
    </lineage>
</organism>
<dbReference type="Proteomes" id="UP001500449">
    <property type="component" value="Unassembled WGS sequence"/>
</dbReference>
<name>A0ABN2NDY0_9PSEU</name>
<dbReference type="Pfam" id="PF13672">
    <property type="entry name" value="PP2C_2"/>
    <property type="match status" value="1"/>
</dbReference>